<evidence type="ECO:0000313" key="9">
    <source>
        <dbReference type="EMBL" id="QDH17495.1"/>
    </source>
</evidence>
<dbReference type="NCBIfam" id="TIGR01767">
    <property type="entry name" value="MTRK"/>
    <property type="match status" value="1"/>
</dbReference>
<keyword evidence="6 9" id="KW-0418">Kinase</keyword>
<organism evidence="9 10">
    <name type="scientific">Swingsia samuiensis</name>
    <dbReference type="NCBI Taxonomy" id="1293412"/>
    <lineage>
        <taxon>Bacteria</taxon>
        <taxon>Pseudomonadati</taxon>
        <taxon>Pseudomonadota</taxon>
        <taxon>Alphaproteobacteria</taxon>
        <taxon>Acetobacterales</taxon>
        <taxon>Acetobacteraceae</taxon>
        <taxon>Swingsia</taxon>
    </lineage>
</organism>
<evidence type="ECO:0000313" key="10">
    <source>
        <dbReference type="Proteomes" id="UP000316313"/>
    </source>
</evidence>
<dbReference type="Gene3D" id="3.90.1200.10">
    <property type="match status" value="1"/>
</dbReference>
<dbReference type="InterPro" id="IPR011009">
    <property type="entry name" value="Kinase-like_dom_sf"/>
</dbReference>
<dbReference type="Proteomes" id="UP000316313">
    <property type="component" value="Chromosome"/>
</dbReference>
<dbReference type="GO" id="GO:0046522">
    <property type="term" value="F:S-methyl-5-thioribose kinase activity"/>
    <property type="evidence" value="ECO:0007669"/>
    <property type="project" value="UniProtKB-EC"/>
</dbReference>
<dbReference type="Gene3D" id="3.30.200.20">
    <property type="entry name" value="Phosphorylase Kinase, domain 1"/>
    <property type="match status" value="1"/>
</dbReference>
<dbReference type="PANTHER" id="PTHR34273:SF2">
    <property type="entry name" value="METHYLTHIORIBOSE KINASE"/>
    <property type="match status" value="1"/>
</dbReference>
<keyword evidence="10" id="KW-1185">Reference proteome</keyword>
<sequence>MSYIPLTPDLLRHWLSQHNALSQILGGTPPTWRIREVSNGNLNLVFLVDGLTGKLCCKQSLPHVRVAPEWPMPLERALYEARYMQTIAPYVQGLTPQLFYYDSDMFLLVMENLTPHEVLRSALIGDRAPEGFSSIIGRYVAQSVHGTSWISQPFEKGSQLLTEFSGNTALTRITVDLILTDPYRPCDRNPKPLPELEADIHFLQNDPAIHVSVNKLQHRFLTQKQSLLHGDLHTGSIMLHHSDVRVIDGEFALMGPIGFDCGLYLANLFIHALAVPHKAHFIQAEISAFWHSFASHLRELLKQSSRGDAWSLSLPSIDRQKLWDEFLHSILQDMAGFFGLELIRRTIGFAQVADYTLCPTPKAELVARKQAVLTGHTLIKQAKHLHTFDAFLNLLAPCFKAL</sequence>
<evidence type="ECO:0000256" key="5">
    <source>
        <dbReference type="ARBA" id="ARBA00022741"/>
    </source>
</evidence>
<dbReference type="PIRSF" id="PIRSF031134">
    <property type="entry name" value="MTRK"/>
    <property type="match status" value="1"/>
</dbReference>
<dbReference type="InterPro" id="IPR009212">
    <property type="entry name" value="Methylthioribose_kinase"/>
</dbReference>
<dbReference type="GO" id="GO:0009086">
    <property type="term" value="P:methionine biosynthetic process"/>
    <property type="evidence" value="ECO:0007669"/>
    <property type="project" value="InterPro"/>
</dbReference>
<keyword evidence="5" id="KW-0547">Nucleotide-binding</keyword>
<dbReference type="AlphaFoldDB" id="A0A4Y6UN66"/>
<dbReference type="EMBL" id="CP038141">
    <property type="protein sequence ID" value="QDH17495.1"/>
    <property type="molecule type" value="Genomic_DNA"/>
</dbReference>
<comment type="similarity">
    <text evidence="1">Belongs to the methylthioribose kinase family.</text>
</comment>
<dbReference type="OrthoDB" id="9777791at2"/>
<evidence type="ECO:0000256" key="3">
    <source>
        <dbReference type="ARBA" id="ARBA00012128"/>
    </source>
</evidence>
<evidence type="ECO:0000256" key="2">
    <source>
        <dbReference type="ARBA" id="ARBA00011738"/>
    </source>
</evidence>
<comment type="subunit">
    <text evidence="2">Homodimer.</text>
</comment>
<dbReference type="InterPro" id="IPR002575">
    <property type="entry name" value="Aminoglycoside_PTrfase"/>
</dbReference>
<dbReference type="SUPFAM" id="SSF56112">
    <property type="entry name" value="Protein kinase-like (PK-like)"/>
    <property type="match status" value="1"/>
</dbReference>
<feature type="domain" description="Aminoglycoside phosphotransferase" evidence="8">
    <location>
        <begin position="34"/>
        <end position="272"/>
    </location>
</feature>
<keyword evidence="7" id="KW-0067">ATP-binding</keyword>
<evidence type="ECO:0000256" key="4">
    <source>
        <dbReference type="ARBA" id="ARBA00022679"/>
    </source>
</evidence>
<dbReference type="KEGG" id="ssam:E3D00_07920"/>
<evidence type="ECO:0000259" key="8">
    <source>
        <dbReference type="Pfam" id="PF01636"/>
    </source>
</evidence>
<proteinExistence type="inferred from homology"/>
<evidence type="ECO:0000256" key="1">
    <source>
        <dbReference type="ARBA" id="ARBA00010165"/>
    </source>
</evidence>
<dbReference type="RefSeq" id="WP_141461497.1">
    <property type="nucleotide sequence ID" value="NZ_CP038141.1"/>
</dbReference>
<dbReference type="Pfam" id="PF01636">
    <property type="entry name" value="APH"/>
    <property type="match status" value="1"/>
</dbReference>
<gene>
    <name evidence="9" type="primary">mtnK</name>
    <name evidence="9" type="ORF">E3D00_07920</name>
</gene>
<dbReference type="EC" id="2.7.1.100" evidence="3"/>
<name>A0A4Y6UN66_9PROT</name>
<dbReference type="GO" id="GO:0005524">
    <property type="term" value="F:ATP binding"/>
    <property type="evidence" value="ECO:0007669"/>
    <property type="project" value="UniProtKB-KW"/>
</dbReference>
<evidence type="ECO:0000256" key="7">
    <source>
        <dbReference type="ARBA" id="ARBA00022840"/>
    </source>
</evidence>
<protein>
    <recommendedName>
        <fullName evidence="3">S-methyl-5-thioribose kinase</fullName>
        <ecNumber evidence="3">2.7.1.100</ecNumber>
    </recommendedName>
</protein>
<reference evidence="9 10" key="1">
    <citation type="submission" date="2019-03" db="EMBL/GenBank/DDBJ databases">
        <title>The complete genome sequence of Swingsia samuiensis NBRC107927(T).</title>
        <authorList>
            <person name="Chua K.-O."/>
            <person name="Chan K.-G."/>
            <person name="See-Too W.-S."/>
        </authorList>
    </citation>
    <scope>NUCLEOTIDE SEQUENCE [LARGE SCALE GENOMIC DNA]</scope>
    <source>
        <strain evidence="9 10">AH83</strain>
    </source>
</reference>
<keyword evidence="4 9" id="KW-0808">Transferase</keyword>
<dbReference type="PANTHER" id="PTHR34273">
    <property type="entry name" value="METHYLTHIORIBOSE KINASE"/>
    <property type="match status" value="1"/>
</dbReference>
<evidence type="ECO:0000256" key="6">
    <source>
        <dbReference type="ARBA" id="ARBA00022777"/>
    </source>
</evidence>
<accession>A0A4Y6UN66</accession>